<dbReference type="PANTHER" id="PTHR40980:SF3">
    <property type="entry name" value="TONB-DEPENDENT RECEPTOR-LIKE BETA-BARREL DOMAIN-CONTAINING PROTEIN"/>
    <property type="match status" value="1"/>
</dbReference>
<dbReference type="GO" id="GO:0009279">
    <property type="term" value="C:cell outer membrane"/>
    <property type="evidence" value="ECO:0007669"/>
    <property type="project" value="UniProtKB-SubCell"/>
</dbReference>
<evidence type="ECO:0000313" key="5">
    <source>
        <dbReference type="EMBL" id="QCI78954.1"/>
    </source>
</evidence>
<evidence type="ECO:0000256" key="2">
    <source>
        <dbReference type="ARBA" id="ARBA00023136"/>
    </source>
</evidence>
<dbReference type="SUPFAM" id="SSF56935">
    <property type="entry name" value="Porins"/>
    <property type="match status" value="1"/>
</dbReference>
<reference evidence="6" key="1">
    <citation type="submission" date="2019-04" db="EMBL/GenBank/DDBJ databases">
        <title>Complete genome sequence of Sphingomonas sp. W1-2-3.</title>
        <authorList>
            <person name="Im W.T."/>
        </authorList>
    </citation>
    <scope>NUCLEOTIDE SEQUENCE [LARGE SCALE GENOMIC DNA]</scope>
    <source>
        <strain evidence="6">W1-2-3</strain>
    </source>
</reference>
<dbReference type="EMBL" id="CP039704">
    <property type="protein sequence ID" value="QCI78954.1"/>
    <property type="molecule type" value="Genomic_DNA"/>
</dbReference>
<dbReference type="AlphaFoldDB" id="A0A4D7BZS9"/>
<accession>A0A4D7BZS9</accession>
<name>A0A4D7BZS9_9SPHN</name>
<sequence>MQFLDSTLQIAKERRFQQSFLTLPGSGASLSGGAVRELPIPDEALLGDATGLNFLGLGDQVTYDPFYLIDNGFLIPVDARLSSLTFPQDWAVDEDVYTFWARSDFDGHIGDTPFTGNLGVQVVYTDQSSDGFTLNLTRSNLNPEYIPTSGGAKYTYALPSFNLNFKVTPSTQVRIGYARTLARARLDQLNASFAPSINVGNLGSTNPSNSALSATGGNPELRPYIADGVDLSVEHYFAGNRGYVSGLLLQETARLR</sequence>
<protein>
    <submittedName>
        <fullName evidence="5">TonB-dependent receptor</fullName>
    </submittedName>
</protein>
<keyword evidence="2" id="KW-0472">Membrane</keyword>
<dbReference type="InterPro" id="IPR000531">
    <property type="entry name" value="Beta-barrel_TonB"/>
</dbReference>
<dbReference type="Pfam" id="PF00593">
    <property type="entry name" value="TonB_dep_Rec_b-barrel"/>
    <property type="match status" value="1"/>
</dbReference>
<keyword evidence="3" id="KW-0998">Cell outer membrane</keyword>
<dbReference type="Proteomes" id="UP000298714">
    <property type="component" value="Chromosome"/>
</dbReference>
<keyword evidence="6" id="KW-1185">Reference proteome</keyword>
<comment type="subcellular location">
    <subcellularLocation>
        <location evidence="1">Cell outer membrane</location>
    </subcellularLocation>
</comment>
<dbReference type="PANTHER" id="PTHR40980">
    <property type="entry name" value="PLUG DOMAIN-CONTAINING PROTEIN"/>
    <property type="match status" value="1"/>
</dbReference>
<evidence type="ECO:0000256" key="3">
    <source>
        <dbReference type="ARBA" id="ARBA00023237"/>
    </source>
</evidence>
<gene>
    <name evidence="5" type="ORF">E6W36_03150</name>
</gene>
<evidence type="ECO:0000259" key="4">
    <source>
        <dbReference type="Pfam" id="PF00593"/>
    </source>
</evidence>
<organism evidence="5 6">
    <name type="scientific">Hankyongella ginsenosidimutans</name>
    <dbReference type="NCBI Taxonomy" id="1763828"/>
    <lineage>
        <taxon>Bacteria</taxon>
        <taxon>Pseudomonadati</taxon>
        <taxon>Pseudomonadota</taxon>
        <taxon>Alphaproteobacteria</taxon>
        <taxon>Sphingomonadales</taxon>
        <taxon>Sphingomonadaceae</taxon>
        <taxon>Hankyongella</taxon>
    </lineage>
</organism>
<dbReference type="KEGG" id="hgn:E6W36_03150"/>
<evidence type="ECO:0000313" key="6">
    <source>
        <dbReference type="Proteomes" id="UP000298714"/>
    </source>
</evidence>
<proteinExistence type="predicted"/>
<dbReference type="InterPro" id="IPR036942">
    <property type="entry name" value="Beta-barrel_TonB_sf"/>
</dbReference>
<feature type="domain" description="TonB-dependent receptor-like beta-barrel" evidence="4">
    <location>
        <begin position="80"/>
        <end position="245"/>
    </location>
</feature>
<dbReference type="Gene3D" id="2.40.170.20">
    <property type="entry name" value="TonB-dependent receptor, beta-barrel domain"/>
    <property type="match status" value="1"/>
</dbReference>
<keyword evidence="5" id="KW-0675">Receptor</keyword>
<evidence type="ECO:0000256" key="1">
    <source>
        <dbReference type="ARBA" id="ARBA00004442"/>
    </source>
</evidence>